<dbReference type="EMBL" id="MN739518">
    <property type="protein sequence ID" value="QHT10026.1"/>
    <property type="molecule type" value="Genomic_DNA"/>
</dbReference>
<protein>
    <submittedName>
        <fullName evidence="1">Uncharacterized protein</fullName>
    </submittedName>
</protein>
<accession>A0A6C0CYX5</accession>
<organism evidence="1">
    <name type="scientific">viral metagenome</name>
    <dbReference type="NCBI Taxonomy" id="1070528"/>
    <lineage>
        <taxon>unclassified sequences</taxon>
        <taxon>metagenomes</taxon>
        <taxon>organismal metagenomes</taxon>
    </lineage>
</organism>
<sequence length="125" mass="15533">MSKFLNDLCTLMESPEFLYLRQQYMKEWSDVETMFMYIFMYEYITKEYQQRFHRNIKKEEMIHILQRIFSHRELRQQVVQLFRSYQNHANTILSSSPPPNDDNHNLIRRLPSYIFKKENENQDLL</sequence>
<proteinExistence type="predicted"/>
<reference evidence="1" key="1">
    <citation type="journal article" date="2020" name="Nature">
        <title>Giant virus diversity and host interactions through global metagenomics.</title>
        <authorList>
            <person name="Schulz F."/>
            <person name="Roux S."/>
            <person name="Paez-Espino D."/>
            <person name="Jungbluth S."/>
            <person name="Walsh D.A."/>
            <person name="Denef V.J."/>
            <person name="McMahon K.D."/>
            <person name="Konstantinidis K.T."/>
            <person name="Eloe-Fadrosh E.A."/>
            <person name="Kyrpides N.C."/>
            <person name="Woyke T."/>
        </authorList>
    </citation>
    <scope>NUCLEOTIDE SEQUENCE</scope>
    <source>
        <strain evidence="1">GVMAG-M-3300023174-104</strain>
    </source>
</reference>
<name>A0A6C0CYX5_9ZZZZ</name>
<dbReference type="AlphaFoldDB" id="A0A6C0CYX5"/>
<evidence type="ECO:0000313" key="1">
    <source>
        <dbReference type="EMBL" id="QHT10026.1"/>
    </source>
</evidence>